<protein>
    <submittedName>
        <fullName evidence="1">Uncharacterized protein</fullName>
    </submittedName>
</protein>
<keyword evidence="2" id="KW-1185">Reference proteome</keyword>
<dbReference type="AlphaFoldDB" id="A0A834IUB1"/>
<evidence type="ECO:0000313" key="2">
    <source>
        <dbReference type="Proteomes" id="UP000625711"/>
    </source>
</evidence>
<sequence length="154" mass="17716">MYVIFNHIVLSEEQTNIQQTKFTKKTPFLETINPRCINDTGIDSYYFECFITERGTVALLFAVFQLLRAKFLSFRDVRLERYDFCVSLARGNIKFRTFQRYRYPTQSGVALLAGDDAGTPPLSRLLDSCMVAIQGAPPYSHRIRTKPKGQSPFN</sequence>
<accession>A0A834IUB1</accession>
<dbReference type="EMBL" id="JAACXV010000024">
    <property type="protein sequence ID" value="KAF7286534.1"/>
    <property type="molecule type" value="Genomic_DNA"/>
</dbReference>
<reference evidence="1" key="1">
    <citation type="submission" date="2020-08" db="EMBL/GenBank/DDBJ databases">
        <title>Genome sequencing and assembly of the red palm weevil Rhynchophorus ferrugineus.</title>
        <authorList>
            <person name="Dias G.B."/>
            <person name="Bergman C.M."/>
            <person name="Manee M."/>
        </authorList>
    </citation>
    <scope>NUCLEOTIDE SEQUENCE</scope>
    <source>
        <strain evidence="1">AA-2017</strain>
        <tissue evidence="1">Whole larva</tissue>
    </source>
</reference>
<proteinExistence type="predicted"/>
<comment type="caution">
    <text evidence="1">The sequence shown here is derived from an EMBL/GenBank/DDBJ whole genome shotgun (WGS) entry which is preliminary data.</text>
</comment>
<dbReference type="Proteomes" id="UP000625711">
    <property type="component" value="Unassembled WGS sequence"/>
</dbReference>
<organism evidence="1 2">
    <name type="scientific">Rhynchophorus ferrugineus</name>
    <name type="common">Red palm weevil</name>
    <name type="synonym">Curculio ferrugineus</name>
    <dbReference type="NCBI Taxonomy" id="354439"/>
    <lineage>
        <taxon>Eukaryota</taxon>
        <taxon>Metazoa</taxon>
        <taxon>Ecdysozoa</taxon>
        <taxon>Arthropoda</taxon>
        <taxon>Hexapoda</taxon>
        <taxon>Insecta</taxon>
        <taxon>Pterygota</taxon>
        <taxon>Neoptera</taxon>
        <taxon>Endopterygota</taxon>
        <taxon>Coleoptera</taxon>
        <taxon>Polyphaga</taxon>
        <taxon>Cucujiformia</taxon>
        <taxon>Curculionidae</taxon>
        <taxon>Dryophthorinae</taxon>
        <taxon>Rhynchophorus</taxon>
    </lineage>
</organism>
<name>A0A834IUB1_RHYFE</name>
<evidence type="ECO:0000313" key="1">
    <source>
        <dbReference type="EMBL" id="KAF7286534.1"/>
    </source>
</evidence>
<gene>
    <name evidence="1" type="ORF">GWI33_004937</name>
</gene>